<evidence type="ECO:0000313" key="1">
    <source>
        <dbReference type="EMBL" id="KAJ7193202.1"/>
    </source>
</evidence>
<evidence type="ECO:0000313" key="2">
    <source>
        <dbReference type="Proteomes" id="UP001219525"/>
    </source>
</evidence>
<accession>A0AAD6UVV0</accession>
<gene>
    <name evidence="1" type="ORF">GGX14DRAFT_405635</name>
</gene>
<feature type="non-terminal residue" evidence="1">
    <location>
        <position position="1"/>
    </location>
</feature>
<dbReference type="EMBL" id="JARJCW010000110">
    <property type="protein sequence ID" value="KAJ7193202.1"/>
    <property type="molecule type" value="Genomic_DNA"/>
</dbReference>
<dbReference type="Proteomes" id="UP001219525">
    <property type="component" value="Unassembled WGS sequence"/>
</dbReference>
<sequence>MPNAMWQFFNTREGRDKAAMFNSGHKNAWCQAELDEYVNDHPIDKTGLDDAAFLRARAECSNRPFTFTNRDKADLAIKSDNQCSICRDIYEPEDVGRAAHYIAASEAHEVLHVALTYNIVSPSGPQDLKEALDVNIAQGNGIW</sequence>
<name>A0AAD6UVV0_9AGAR</name>
<organism evidence="1 2">
    <name type="scientific">Mycena pura</name>
    <dbReference type="NCBI Taxonomy" id="153505"/>
    <lineage>
        <taxon>Eukaryota</taxon>
        <taxon>Fungi</taxon>
        <taxon>Dikarya</taxon>
        <taxon>Basidiomycota</taxon>
        <taxon>Agaricomycotina</taxon>
        <taxon>Agaricomycetes</taxon>
        <taxon>Agaricomycetidae</taxon>
        <taxon>Agaricales</taxon>
        <taxon>Marasmiineae</taxon>
        <taxon>Mycenaceae</taxon>
        <taxon>Mycena</taxon>
    </lineage>
</organism>
<proteinExistence type="predicted"/>
<dbReference type="AlphaFoldDB" id="A0AAD6UVV0"/>
<reference evidence="1" key="1">
    <citation type="submission" date="2023-03" db="EMBL/GenBank/DDBJ databases">
        <title>Massive genome expansion in bonnet fungi (Mycena s.s.) driven by repeated elements and novel gene families across ecological guilds.</title>
        <authorList>
            <consortium name="Lawrence Berkeley National Laboratory"/>
            <person name="Harder C.B."/>
            <person name="Miyauchi S."/>
            <person name="Viragh M."/>
            <person name="Kuo A."/>
            <person name="Thoen E."/>
            <person name="Andreopoulos B."/>
            <person name="Lu D."/>
            <person name="Skrede I."/>
            <person name="Drula E."/>
            <person name="Henrissat B."/>
            <person name="Morin E."/>
            <person name="Kohler A."/>
            <person name="Barry K."/>
            <person name="LaButti K."/>
            <person name="Morin E."/>
            <person name="Salamov A."/>
            <person name="Lipzen A."/>
            <person name="Mereny Z."/>
            <person name="Hegedus B."/>
            <person name="Baldrian P."/>
            <person name="Stursova M."/>
            <person name="Weitz H."/>
            <person name="Taylor A."/>
            <person name="Grigoriev I.V."/>
            <person name="Nagy L.G."/>
            <person name="Martin F."/>
            <person name="Kauserud H."/>
        </authorList>
    </citation>
    <scope>NUCLEOTIDE SEQUENCE</scope>
    <source>
        <strain evidence="1">9144</strain>
    </source>
</reference>
<protein>
    <submittedName>
        <fullName evidence="1">Uncharacterized protein</fullName>
    </submittedName>
</protein>
<comment type="caution">
    <text evidence="1">The sequence shown here is derived from an EMBL/GenBank/DDBJ whole genome shotgun (WGS) entry which is preliminary data.</text>
</comment>
<keyword evidence="2" id="KW-1185">Reference proteome</keyword>